<accession>A0A5B2VDD1</accession>
<dbReference type="RefSeq" id="WP_149818310.1">
    <property type="nucleotide sequence ID" value="NZ_VUOA01000023.1"/>
</dbReference>
<name>A0A5B2VDD1_9HYPH</name>
<dbReference type="AlphaFoldDB" id="A0A5B2VDD1"/>
<feature type="domain" description="Outer membrane protein beta-barrel" evidence="3">
    <location>
        <begin position="24"/>
        <end position="241"/>
    </location>
</feature>
<keyword evidence="1 2" id="KW-0732">Signal</keyword>
<dbReference type="OrthoDB" id="5643626at2"/>
<dbReference type="SUPFAM" id="SSF56925">
    <property type="entry name" value="OMPA-like"/>
    <property type="match status" value="1"/>
</dbReference>
<proteinExistence type="predicted"/>
<feature type="chain" id="PRO_5022941957" evidence="2">
    <location>
        <begin position="23"/>
        <end position="279"/>
    </location>
</feature>
<organism evidence="4 5">
    <name type="scientific">Salinarimonas soli</name>
    <dbReference type="NCBI Taxonomy" id="1638099"/>
    <lineage>
        <taxon>Bacteria</taxon>
        <taxon>Pseudomonadati</taxon>
        <taxon>Pseudomonadota</taxon>
        <taxon>Alphaproteobacteria</taxon>
        <taxon>Hyphomicrobiales</taxon>
        <taxon>Salinarimonadaceae</taxon>
        <taxon>Salinarimonas</taxon>
    </lineage>
</organism>
<sequence length="279" mass="29957">MGSLKVLAVAGLVAAASTAASAADLLPPPPAVYAPEAPAPVEIGGGWYLRGDIGVGVTHMRDFEYVSDQPLPTDIAYSIDRKSVNDQVFVGAGIGFQFNSWLRADVTGEYRASTGFDAMERARYTFGGADGFNHFTGKIASFVVLANLYADLGTWYGITPFVGVGVGGAHHRTQDFQDIGYGRHLGGIGFAGSTSSTHLAFALHAGLAYDVNERLKLELAYRYLNMGRPNAGTINCEGGCDAYGYKLKDYDSHDIKIGMRWLLASPAPVAYERPLIRKY</sequence>
<comment type="caution">
    <text evidence="4">The sequence shown here is derived from an EMBL/GenBank/DDBJ whole genome shotgun (WGS) entry which is preliminary data.</text>
</comment>
<feature type="signal peptide" evidence="2">
    <location>
        <begin position="1"/>
        <end position="22"/>
    </location>
</feature>
<dbReference type="Gene3D" id="2.40.160.20">
    <property type="match status" value="1"/>
</dbReference>
<evidence type="ECO:0000256" key="2">
    <source>
        <dbReference type="SAM" id="SignalP"/>
    </source>
</evidence>
<protein>
    <submittedName>
        <fullName evidence="4">Porin family protein</fullName>
    </submittedName>
</protein>
<keyword evidence="5" id="KW-1185">Reference proteome</keyword>
<evidence type="ECO:0000256" key="1">
    <source>
        <dbReference type="ARBA" id="ARBA00022729"/>
    </source>
</evidence>
<evidence type="ECO:0000313" key="4">
    <source>
        <dbReference type="EMBL" id="KAA2236748.1"/>
    </source>
</evidence>
<dbReference type="EMBL" id="VUOA01000023">
    <property type="protein sequence ID" value="KAA2236748.1"/>
    <property type="molecule type" value="Genomic_DNA"/>
</dbReference>
<dbReference type="Pfam" id="PF13505">
    <property type="entry name" value="OMP_b-brl"/>
    <property type="match status" value="1"/>
</dbReference>
<reference evidence="4 5" key="1">
    <citation type="submission" date="2019-09" db="EMBL/GenBank/DDBJ databases">
        <title>Salinarimonas rosea gen. nov., sp. nov., a new member of the a-2 subgroup of the Proteobacteria.</title>
        <authorList>
            <person name="Liu J."/>
        </authorList>
    </citation>
    <scope>NUCLEOTIDE SEQUENCE [LARGE SCALE GENOMIC DNA]</scope>
    <source>
        <strain evidence="4 5">BN140002</strain>
    </source>
</reference>
<evidence type="ECO:0000259" key="3">
    <source>
        <dbReference type="Pfam" id="PF13505"/>
    </source>
</evidence>
<evidence type="ECO:0000313" key="5">
    <source>
        <dbReference type="Proteomes" id="UP000323142"/>
    </source>
</evidence>
<gene>
    <name evidence="4" type="ORF">F0L46_13345</name>
</gene>
<reference evidence="4 5" key="2">
    <citation type="submission" date="2019-09" db="EMBL/GenBank/DDBJ databases">
        <authorList>
            <person name="Jin C."/>
        </authorList>
    </citation>
    <scope>NUCLEOTIDE SEQUENCE [LARGE SCALE GENOMIC DNA]</scope>
    <source>
        <strain evidence="4 5">BN140002</strain>
    </source>
</reference>
<dbReference type="InterPro" id="IPR027385">
    <property type="entry name" value="Beta-barrel_OMP"/>
</dbReference>
<dbReference type="InterPro" id="IPR011250">
    <property type="entry name" value="OMP/PagP_B-barrel"/>
</dbReference>
<dbReference type="Proteomes" id="UP000323142">
    <property type="component" value="Unassembled WGS sequence"/>
</dbReference>